<name>A0AAN9JLJ9_CLITE</name>
<dbReference type="Proteomes" id="UP001359559">
    <property type="component" value="Unassembled WGS sequence"/>
</dbReference>
<gene>
    <name evidence="1" type="ORF">RJT34_12099</name>
</gene>
<evidence type="ECO:0000313" key="1">
    <source>
        <dbReference type="EMBL" id="KAK7301238.1"/>
    </source>
</evidence>
<dbReference type="EMBL" id="JAYKXN010000003">
    <property type="protein sequence ID" value="KAK7301238.1"/>
    <property type="molecule type" value="Genomic_DNA"/>
</dbReference>
<reference evidence="1 2" key="1">
    <citation type="submission" date="2024-01" db="EMBL/GenBank/DDBJ databases">
        <title>The genomes of 5 underutilized Papilionoideae crops provide insights into root nodulation and disease resistance.</title>
        <authorList>
            <person name="Yuan L."/>
        </authorList>
    </citation>
    <scope>NUCLEOTIDE SEQUENCE [LARGE SCALE GENOMIC DNA]</scope>
    <source>
        <strain evidence="1">LY-2023</strain>
        <tissue evidence="1">Leaf</tissue>
    </source>
</reference>
<accession>A0AAN9JLJ9</accession>
<proteinExistence type="predicted"/>
<protein>
    <submittedName>
        <fullName evidence="1">Uncharacterized protein</fullName>
    </submittedName>
</protein>
<comment type="caution">
    <text evidence="1">The sequence shown here is derived from an EMBL/GenBank/DDBJ whole genome shotgun (WGS) entry which is preliminary data.</text>
</comment>
<sequence length="125" mass="13805">MLDVSNAKISGAALAYVIHESPSSTCLKVGAVEIYFQKTGVLKMMDPTSSLFLNNAKYCHDSSFILSKFCKPKSDWYIIDALGERLSVLIKSFLTATCKPYLEDTESVFSLAHSVNFSDMDTGRC</sequence>
<organism evidence="1 2">
    <name type="scientific">Clitoria ternatea</name>
    <name type="common">Butterfly pea</name>
    <dbReference type="NCBI Taxonomy" id="43366"/>
    <lineage>
        <taxon>Eukaryota</taxon>
        <taxon>Viridiplantae</taxon>
        <taxon>Streptophyta</taxon>
        <taxon>Embryophyta</taxon>
        <taxon>Tracheophyta</taxon>
        <taxon>Spermatophyta</taxon>
        <taxon>Magnoliopsida</taxon>
        <taxon>eudicotyledons</taxon>
        <taxon>Gunneridae</taxon>
        <taxon>Pentapetalae</taxon>
        <taxon>rosids</taxon>
        <taxon>fabids</taxon>
        <taxon>Fabales</taxon>
        <taxon>Fabaceae</taxon>
        <taxon>Papilionoideae</taxon>
        <taxon>50 kb inversion clade</taxon>
        <taxon>NPAAA clade</taxon>
        <taxon>indigoferoid/millettioid clade</taxon>
        <taxon>Phaseoleae</taxon>
        <taxon>Clitoria</taxon>
    </lineage>
</organism>
<keyword evidence="2" id="KW-1185">Reference proteome</keyword>
<dbReference type="AlphaFoldDB" id="A0AAN9JLJ9"/>
<evidence type="ECO:0000313" key="2">
    <source>
        <dbReference type="Proteomes" id="UP001359559"/>
    </source>
</evidence>